<accession>A0A8W8L5F8</accession>
<dbReference type="EnsemblMetazoa" id="G26778.1">
    <property type="protein sequence ID" value="G26778.1:cds"/>
    <property type="gene ID" value="G26778"/>
</dbReference>
<dbReference type="GO" id="GO:0036158">
    <property type="term" value="P:outer dynein arm assembly"/>
    <property type="evidence" value="ECO:0007669"/>
    <property type="project" value="InterPro"/>
</dbReference>
<keyword evidence="3" id="KW-1185">Reference proteome</keyword>
<evidence type="ECO:0008006" key="4">
    <source>
        <dbReference type="Google" id="ProtNLM"/>
    </source>
</evidence>
<organism evidence="2 3">
    <name type="scientific">Magallana gigas</name>
    <name type="common">Pacific oyster</name>
    <name type="synonym">Crassostrea gigas</name>
    <dbReference type="NCBI Taxonomy" id="29159"/>
    <lineage>
        <taxon>Eukaryota</taxon>
        <taxon>Metazoa</taxon>
        <taxon>Spiralia</taxon>
        <taxon>Lophotrochozoa</taxon>
        <taxon>Mollusca</taxon>
        <taxon>Bivalvia</taxon>
        <taxon>Autobranchia</taxon>
        <taxon>Pteriomorphia</taxon>
        <taxon>Ostreida</taxon>
        <taxon>Ostreoidea</taxon>
        <taxon>Ostreidae</taxon>
        <taxon>Magallana</taxon>
    </lineage>
</organism>
<feature type="coiled-coil region" evidence="1">
    <location>
        <begin position="324"/>
        <end position="361"/>
    </location>
</feature>
<dbReference type="GO" id="GO:0097542">
    <property type="term" value="C:ciliary tip"/>
    <property type="evidence" value="ECO:0007669"/>
    <property type="project" value="TreeGrafter"/>
</dbReference>
<dbReference type="InterPro" id="IPR018247">
    <property type="entry name" value="EF_Hand_1_Ca_BS"/>
</dbReference>
<dbReference type="PROSITE" id="PS00018">
    <property type="entry name" value="EF_HAND_1"/>
    <property type="match status" value="1"/>
</dbReference>
<evidence type="ECO:0000256" key="1">
    <source>
        <dbReference type="SAM" id="Coils"/>
    </source>
</evidence>
<protein>
    <recommendedName>
        <fullName evidence="4">Coiled-coil domain-containing protein 151</fullName>
    </recommendedName>
</protein>
<keyword evidence="1" id="KW-0175">Coiled coil</keyword>
<reference evidence="2" key="1">
    <citation type="submission" date="2022-08" db="UniProtKB">
        <authorList>
            <consortium name="EnsemblMetazoa"/>
        </authorList>
    </citation>
    <scope>IDENTIFICATION</scope>
    <source>
        <strain evidence="2">05x7-T-G4-1.051#20</strain>
    </source>
</reference>
<dbReference type="InterPro" id="IPR033192">
    <property type="entry name" value="ODAD3"/>
</dbReference>
<dbReference type="Proteomes" id="UP000005408">
    <property type="component" value="Unassembled WGS sequence"/>
</dbReference>
<dbReference type="GO" id="GO:0035253">
    <property type="term" value="C:ciliary rootlet"/>
    <property type="evidence" value="ECO:0007669"/>
    <property type="project" value="TreeGrafter"/>
</dbReference>
<dbReference type="OMA" id="MEREMYQ"/>
<evidence type="ECO:0000313" key="3">
    <source>
        <dbReference type="Proteomes" id="UP000005408"/>
    </source>
</evidence>
<sequence length="541" mass="64486">MQQDNTLPSLETTQTALDQIEELRGKIHLKERDAKACYESAETRKIYYERLIAKLRSENKNKRVQLAKSINGDEEVIRTVFNNRREELLSMQRCTVEEAIKTMDQKVCEASKRLNNLLYQKADREERYQDMQTRLDRMMQIDAQDYDFERKREIRRLQNEMDKARIKYEAARNITKRYQEIMRYMEEECRLYPARLDTMESAVVQARQEISVLRRMNKKAVNSKEEAKKELHFMERDMYQAKRARDAQLNETKKEVERRKEPVVERVEKRAKVNIIMENTDAKAAKLQTEKFERQEQLLTLTEGFEKIKSAINVSDMEDIVFRVTNQESTHERLLQQKKEKEQAKLRLQEEREKLVKIFEEMKFTSQRQLAKGRKMVDDMHEFVAKDERKCAEAVKDMQENEKLLIDLQFGIATLYDKLKDVKLKPPYHNFSKGDPVDDLSNCSRKLELLAEKQAIREEVPKLSNASDQFKLHSYLESQLTPDNVRIRVERDEGSDEDEFRFDHDLDNEGLLTREDIKRLGRELLNSKLKPKRKKGRKQRN</sequence>
<proteinExistence type="predicted"/>
<dbReference type="PANTHER" id="PTHR46518:SF1">
    <property type="entry name" value="OUTER DYNEIN ARM-DOCKING COMPLEX SUBUNIT 3"/>
    <property type="match status" value="1"/>
</dbReference>
<dbReference type="PANTHER" id="PTHR46518">
    <property type="entry name" value="COILED-COIL DOMAIN-CONTAINING PROTEIN 151"/>
    <property type="match status" value="1"/>
</dbReference>
<dbReference type="GO" id="GO:0003341">
    <property type="term" value="P:cilium movement"/>
    <property type="evidence" value="ECO:0007669"/>
    <property type="project" value="InterPro"/>
</dbReference>
<dbReference type="OrthoDB" id="10255247at2759"/>
<evidence type="ECO:0000313" key="2">
    <source>
        <dbReference type="EnsemblMetazoa" id="G26778.1:cds"/>
    </source>
</evidence>
<dbReference type="GO" id="GO:0036064">
    <property type="term" value="C:ciliary basal body"/>
    <property type="evidence" value="ECO:0007669"/>
    <property type="project" value="TreeGrafter"/>
</dbReference>
<feature type="coiled-coil region" evidence="1">
    <location>
        <begin position="154"/>
        <end position="259"/>
    </location>
</feature>
<dbReference type="AlphaFoldDB" id="A0A8W8L5F8"/>
<name>A0A8W8L5F8_MAGGI</name>